<dbReference type="Bgee" id="ENSPREG00000013567">
    <property type="expression patterns" value="Expressed in head"/>
</dbReference>
<keyword evidence="2" id="KW-1185">Reference proteome</keyword>
<dbReference type="Proteomes" id="UP000242638">
    <property type="component" value="Unassembled WGS sequence"/>
</dbReference>
<organism evidence="1 2">
    <name type="scientific">Poecilia reticulata</name>
    <name type="common">Guppy</name>
    <name type="synonym">Acanthophacelus reticulatus</name>
    <dbReference type="NCBI Taxonomy" id="8081"/>
    <lineage>
        <taxon>Eukaryota</taxon>
        <taxon>Metazoa</taxon>
        <taxon>Chordata</taxon>
        <taxon>Craniata</taxon>
        <taxon>Vertebrata</taxon>
        <taxon>Euteleostomi</taxon>
        <taxon>Actinopterygii</taxon>
        <taxon>Neopterygii</taxon>
        <taxon>Teleostei</taxon>
        <taxon>Neoteleostei</taxon>
        <taxon>Acanthomorphata</taxon>
        <taxon>Ovalentaria</taxon>
        <taxon>Atherinomorphae</taxon>
        <taxon>Cyprinodontiformes</taxon>
        <taxon>Poeciliidae</taxon>
        <taxon>Poeciliinae</taxon>
        <taxon>Poecilia</taxon>
    </lineage>
</organism>
<reference evidence="1" key="2">
    <citation type="submission" date="2025-08" db="UniProtKB">
        <authorList>
            <consortium name="Ensembl"/>
        </authorList>
    </citation>
    <scope>IDENTIFICATION</scope>
    <source>
        <strain evidence="1">Guanapo</strain>
    </source>
</reference>
<reference evidence="1" key="3">
    <citation type="submission" date="2025-09" db="UniProtKB">
        <authorList>
            <consortium name="Ensembl"/>
        </authorList>
    </citation>
    <scope>IDENTIFICATION</scope>
    <source>
        <strain evidence="1">Guanapo</strain>
    </source>
</reference>
<dbReference type="OMA" id="VWHSSTR"/>
<reference evidence="2" key="1">
    <citation type="submission" date="2013-11" db="EMBL/GenBank/DDBJ databases">
        <title>The genomic landscape of the Guanapo guppy.</title>
        <authorList>
            <person name="Kuenstner A."/>
            <person name="Dreyer C."/>
        </authorList>
    </citation>
    <scope>NUCLEOTIDE SEQUENCE</scope>
    <source>
        <strain evidence="2">Guanapo</strain>
    </source>
</reference>
<accession>A0A3P9PE02</accession>
<sequence length="125" mass="14438">MALAVIGWSPVTMMTYNRYQFNILSILKMYTTQWLGITHLDTSGPAFSHCVWHRSTRRIDHGHEANEAKVLRLEVNIICVEGKTFGVLVFWQEQVTESCRGKPIVTTCNSFFFSLFISVIFYKLL</sequence>
<dbReference type="GeneTree" id="ENSGT00940000177056"/>
<proteinExistence type="predicted"/>
<protein>
    <submittedName>
        <fullName evidence="1">Uncharacterized protein</fullName>
    </submittedName>
</protein>
<dbReference type="AlphaFoldDB" id="A0A3P9PE02"/>
<evidence type="ECO:0000313" key="1">
    <source>
        <dbReference type="Ensembl" id="ENSPREP00000020037.1"/>
    </source>
</evidence>
<name>A0A3P9PE02_POERE</name>
<dbReference type="Ensembl" id="ENSPRET00000020249.1">
    <property type="protein sequence ID" value="ENSPREP00000020037.1"/>
    <property type="gene ID" value="ENSPREG00000013567.1"/>
</dbReference>
<evidence type="ECO:0000313" key="2">
    <source>
        <dbReference type="Proteomes" id="UP000242638"/>
    </source>
</evidence>